<evidence type="ECO:0000256" key="3">
    <source>
        <dbReference type="ARBA" id="ARBA00022801"/>
    </source>
</evidence>
<dbReference type="OrthoDB" id="9765195at2"/>
<evidence type="ECO:0000256" key="2">
    <source>
        <dbReference type="ARBA" id="ARBA00012744"/>
    </source>
</evidence>
<dbReference type="EC" id="3.2.1.21" evidence="2"/>
<reference evidence="7 8" key="1">
    <citation type="submission" date="2019-09" db="EMBL/GenBank/DDBJ databases">
        <title>Complete genome sequence of Arachidicoccus sp. B3-10 isolated from apple orchard soil.</title>
        <authorList>
            <person name="Kim H.S."/>
            <person name="Han K.-I."/>
            <person name="Suh M.K."/>
            <person name="Lee K.C."/>
            <person name="Eom M.K."/>
            <person name="Kim J.-S."/>
            <person name="Kang S.W."/>
            <person name="Sin Y."/>
            <person name="Lee J.-S."/>
        </authorList>
    </citation>
    <scope>NUCLEOTIDE SEQUENCE [LARGE SCALE GENOMIC DNA]</scope>
    <source>
        <strain evidence="7 8">B3-10</strain>
    </source>
</reference>
<keyword evidence="4" id="KW-0326">Glycosidase</keyword>
<sequence length="450" mass="51829">MKDDGLFAHKFGKDFVWGVAIAAQQNEGGRHALGRSDSIWDTFADKKGKIKNSQTIGETCDYLHRYKEDHSIVQNIGFNAFRFSISWSRLIPEGIGVVNKKAIEYYDKIIDDCLKKGLTPYLTLYHWDLPEILEKEGGWTSHRMLIWFSYYVKTCAEAFGDRVKHWIILNEPMGYTSLGYFLGKHAPGKRGFSNFFPAVHHTLLCQAEGGRIIRDLVPNAVIGTTFSCSKIVPYTDSIEDINAAKRVDALMNRLFLEPVLGLGYPKVPGFKLLEKLELHNLGWRHKEKMQFDFDFIGVQNYFPLTVKYNAFIPYLFASEVKPLVRKVPITSLGWEVNSQMFGAIIEQFAQYKNIKNIIVTENGASFKDTMKNGVIDDKKRIAYYHTHLKELLKLKNKGLPINGYFSWTLTDNFEWSFGYTPTFGLVHVNRVTQERTLKQSAHWFRQFLKS</sequence>
<dbReference type="RefSeq" id="WP_131329108.1">
    <property type="nucleotide sequence ID" value="NZ_CP044016.1"/>
</dbReference>
<dbReference type="InterPro" id="IPR001360">
    <property type="entry name" value="Glyco_hydro_1"/>
</dbReference>
<evidence type="ECO:0000313" key="8">
    <source>
        <dbReference type="Proteomes" id="UP000292424"/>
    </source>
</evidence>
<evidence type="ECO:0000313" key="7">
    <source>
        <dbReference type="EMBL" id="QES88221.1"/>
    </source>
</evidence>
<dbReference type="PANTHER" id="PTHR10353:SF36">
    <property type="entry name" value="LP05116P"/>
    <property type="match status" value="1"/>
</dbReference>
<dbReference type="SUPFAM" id="SSF51445">
    <property type="entry name" value="(Trans)glycosidases"/>
    <property type="match status" value="1"/>
</dbReference>
<organism evidence="7 8">
    <name type="scientific">Rhizosphaericola mali</name>
    <dbReference type="NCBI Taxonomy" id="2545455"/>
    <lineage>
        <taxon>Bacteria</taxon>
        <taxon>Pseudomonadati</taxon>
        <taxon>Bacteroidota</taxon>
        <taxon>Chitinophagia</taxon>
        <taxon>Chitinophagales</taxon>
        <taxon>Chitinophagaceae</taxon>
        <taxon>Rhizosphaericola</taxon>
    </lineage>
</organism>
<evidence type="ECO:0000256" key="6">
    <source>
        <dbReference type="RuleBase" id="RU003690"/>
    </source>
</evidence>
<evidence type="ECO:0000256" key="5">
    <source>
        <dbReference type="PROSITE-ProRule" id="PRU10055"/>
    </source>
</evidence>
<proteinExistence type="inferred from homology"/>
<keyword evidence="8" id="KW-1185">Reference proteome</keyword>
<dbReference type="PROSITE" id="PS00572">
    <property type="entry name" value="GLYCOSYL_HYDROL_F1_1"/>
    <property type="match status" value="1"/>
</dbReference>
<dbReference type="PRINTS" id="PR00131">
    <property type="entry name" value="GLHYDRLASE1"/>
</dbReference>
<dbReference type="InterPro" id="IPR017853">
    <property type="entry name" value="GH"/>
</dbReference>
<evidence type="ECO:0000256" key="4">
    <source>
        <dbReference type="ARBA" id="ARBA00023295"/>
    </source>
</evidence>
<dbReference type="EMBL" id="CP044016">
    <property type="protein sequence ID" value="QES88221.1"/>
    <property type="molecule type" value="Genomic_DNA"/>
</dbReference>
<dbReference type="GO" id="GO:0016052">
    <property type="term" value="P:carbohydrate catabolic process"/>
    <property type="evidence" value="ECO:0007669"/>
    <property type="project" value="TreeGrafter"/>
</dbReference>
<dbReference type="KEGG" id="arac:E0W69_005905"/>
<gene>
    <name evidence="7" type="ORF">E0W69_005905</name>
</gene>
<comment type="similarity">
    <text evidence="1 6">Belongs to the glycosyl hydrolase 1 family.</text>
</comment>
<evidence type="ECO:0000256" key="1">
    <source>
        <dbReference type="ARBA" id="ARBA00010838"/>
    </source>
</evidence>
<dbReference type="InterPro" id="IPR018120">
    <property type="entry name" value="Glyco_hydro_1_AS"/>
</dbReference>
<dbReference type="GO" id="GO:0008422">
    <property type="term" value="F:beta-glucosidase activity"/>
    <property type="evidence" value="ECO:0007669"/>
    <property type="project" value="UniProtKB-EC"/>
</dbReference>
<dbReference type="PANTHER" id="PTHR10353">
    <property type="entry name" value="GLYCOSYL HYDROLASE"/>
    <property type="match status" value="1"/>
</dbReference>
<dbReference type="GO" id="GO:0005829">
    <property type="term" value="C:cytosol"/>
    <property type="evidence" value="ECO:0007669"/>
    <property type="project" value="TreeGrafter"/>
</dbReference>
<dbReference type="AlphaFoldDB" id="A0A5P2G9M7"/>
<dbReference type="Pfam" id="PF00232">
    <property type="entry name" value="Glyco_hydro_1"/>
    <property type="match status" value="1"/>
</dbReference>
<name>A0A5P2G9M7_9BACT</name>
<accession>A0A5P2G9M7</accession>
<protein>
    <recommendedName>
        <fullName evidence="2">beta-glucosidase</fullName>
        <ecNumber evidence="2">3.2.1.21</ecNumber>
    </recommendedName>
</protein>
<keyword evidence="3 7" id="KW-0378">Hydrolase</keyword>
<feature type="active site" description="Nucleophile" evidence="5">
    <location>
        <position position="361"/>
    </location>
</feature>
<dbReference type="Gene3D" id="3.20.20.80">
    <property type="entry name" value="Glycosidases"/>
    <property type="match status" value="1"/>
</dbReference>
<dbReference type="Proteomes" id="UP000292424">
    <property type="component" value="Chromosome"/>
</dbReference>